<feature type="domain" description="F-box" evidence="1">
    <location>
        <begin position="53"/>
        <end position="80"/>
    </location>
</feature>
<accession>A0A8T0I721</accession>
<dbReference type="Pfam" id="PF25372">
    <property type="entry name" value="DUF7885"/>
    <property type="match status" value="1"/>
</dbReference>
<dbReference type="PANTHER" id="PTHR13318:SF95">
    <property type="entry name" value="F-BOX PROTEIN YLR352W"/>
    <property type="match status" value="1"/>
</dbReference>
<comment type="caution">
    <text evidence="3">The sequence shown here is derived from an EMBL/GenBank/DDBJ whole genome shotgun (WGS) entry which is preliminary data.</text>
</comment>
<dbReference type="PANTHER" id="PTHR13318">
    <property type="entry name" value="PARTNER OF PAIRED, ISOFORM B-RELATED"/>
    <property type="match status" value="1"/>
</dbReference>
<evidence type="ECO:0000313" key="4">
    <source>
        <dbReference type="Proteomes" id="UP000822688"/>
    </source>
</evidence>
<dbReference type="InterPro" id="IPR032675">
    <property type="entry name" value="LRR_dom_sf"/>
</dbReference>
<dbReference type="Gene3D" id="3.80.10.10">
    <property type="entry name" value="Ribonuclease Inhibitor"/>
    <property type="match status" value="1"/>
</dbReference>
<dbReference type="EMBL" id="CM026424">
    <property type="protein sequence ID" value="KAG0578223.1"/>
    <property type="molecule type" value="Genomic_DNA"/>
</dbReference>
<dbReference type="Gene3D" id="1.20.1280.50">
    <property type="match status" value="1"/>
</dbReference>
<dbReference type="GO" id="GO:0031146">
    <property type="term" value="P:SCF-dependent proteasomal ubiquitin-dependent protein catabolic process"/>
    <property type="evidence" value="ECO:0007669"/>
    <property type="project" value="TreeGrafter"/>
</dbReference>
<dbReference type="SUPFAM" id="SSF52047">
    <property type="entry name" value="RNI-like"/>
    <property type="match status" value="1"/>
</dbReference>
<dbReference type="Pfam" id="PF13516">
    <property type="entry name" value="LRR_6"/>
    <property type="match status" value="1"/>
</dbReference>
<evidence type="ECO:0000259" key="2">
    <source>
        <dbReference type="Pfam" id="PF25372"/>
    </source>
</evidence>
<protein>
    <recommendedName>
        <fullName evidence="5">F-box protein</fullName>
    </recommendedName>
</protein>
<dbReference type="InterPro" id="IPR057207">
    <property type="entry name" value="FBXL15_LRR"/>
</dbReference>
<dbReference type="CDD" id="cd09917">
    <property type="entry name" value="F-box_SF"/>
    <property type="match status" value="1"/>
</dbReference>
<feature type="domain" description="F-box/LRR-repeat protein 15-like leucin rich repeat" evidence="2">
    <location>
        <begin position="137"/>
        <end position="211"/>
    </location>
</feature>
<dbReference type="InterPro" id="IPR006553">
    <property type="entry name" value="Leu-rich_rpt_Cys-con_subtyp"/>
</dbReference>
<dbReference type="InterPro" id="IPR001611">
    <property type="entry name" value="Leu-rich_rpt"/>
</dbReference>
<dbReference type="InterPro" id="IPR036047">
    <property type="entry name" value="F-box-like_dom_sf"/>
</dbReference>
<gene>
    <name evidence="3" type="ORF">KC19_4G006900</name>
</gene>
<proteinExistence type="predicted"/>
<dbReference type="AlphaFoldDB" id="A0A8T0I721"/>
<keyword evidence="4" id="KW-1185">Reference proteome</keyword>
<evidence type="ECO:0008006" key="5">
    <source>
        <dbReference type="Google" id="ProtNLM"/>
    </source>
</evidence>
<evidence type="ECO:0000313" key="3">
    <source>
        <dbReference type="EMBL" id="KAG0578223.1"/>
    </source>
</evidence>
<dbReference type="Pfam" id="PF12937">
    <property type="entry name" value="F-box-like"/>
    <property type="match status" value="1"/>
</dbReference>
<dbReference type="InterPro" id="IPR001810">
    <property type="entry name" value="F-box_dom"/>
</dbReference>
<name>A0A8T0I721_CERPU</name>
<reference evidence="3" key="1">
    <citation type="submission" date="2020-06" db="EMBL/GenBank/DDBJ databases">
        <title>WGS assembly of Ceratodon purpureus strain R40.</title>
        <authorList>
            <person name="Carey S.B."/>
            <person name="Jenkins J."/>
            <person name="Shu S."/>
            <person name="Lovell J.T."/>
            <person name="Sreedasyam A."/>
            <person name="Maumus F."/>
            <person name="Tiley G.P."/>
            <person name="Fernandez-Pozo N."/>
            <person name="Barry K."/>
            <person name="Chen C."/>
            <person name="Wang M."/>
            <person name="Lipzen A."/>
            <person name="Daum C."/>
            <person name="Saski C.A."/>
            <person name="Payton A.C."/>
            <person name="Mcbreen J.C."/>
            <person name="Conrad R.E."/>
            <person name="Kollar L.M."/>
            <person name="Olsson S."/>
            <person name="Huttunen S."/>
            <person name="Landis J.B."/>
            <person name="Wickett N.J."/>
            <person name="Johnson M.G."/>
            <person name="Rensing S.A."/>
            <person name="Grimwood J."/>
            <person name="Schmutz J."/>
            <person name="Mcdaniel S.F."/>
        </authorList>
    </citation>
    <scope>NUCLEOTIDE SEQUENCE</scope>
    <source>
        <strain evidence="3">R40</strain>
    </source>
</reference>
<dbReference type="GO" id="GO:0019005">
    <property type="term" value="C:SCF ubiquitin ligase complex"/>
    <property type="evidence" value="ECO:0007669"/>
    <property type="project" value="TreeGrafter"/>
</dbReference>
<sequence length="262" mass="28158">MSCAFAMVSGEGVGTGSCGRAVGSMAVDFRSMGMPELWRQGAELFRVGEVAVDVLAQVFSHLDSFKDMANVRRVCKNWAEGVKQTLASRDGLSFAGWRVTDDAVAALVNESLCLRELNLWGCRITNTGLHKISLAPCCPSLISISLWGVADITDEGVVQLISRAKSLQHLNAGGTHITDVSVKAIATHCPQLRVLNLWGCRHVTEAGLMALSKGCPKLYSMNVWGVNIAPSTELKLLGLNSQLKLKLKPSQIRFPPPVVGVS</sequence>
<evidence type="ECO:0000259" key="1">
    <source>
        <dbReference type="Pfam" id="PF12937"/>
    </source>
</evidence>
<dbReference type="SUPFAM" id="SSF81383">
    <property type="entry name" value="F-box domain"/>
    <property type="match status" value="1"/>
</dbReference>
<dbReference type="SMART" id="SM00367">
    <property type="entry name" value="LRR_CC"/>
    <property type="match status" value="4"/>
</dbReference>
<organism evidence="3 4">
    <name type="scientific">Ceratodon purpureus</name>
    <name type="common">Fire moss</name>
    <name type="synonym">Dicranum purpureum</name>
    <dbReference type="NCBI Taxonomy" id="3225"/>
    <lineage>
        <taxon>Eukaryota</taxon>
        <taxon>Viridiplantae</taxon>
        <taxon>Streptophyta</taxon>
        <taxon>Embryophyta</taxon>
        <taxon>Bryophyta</taxon>
        <taxon>Bryophytina</taxon>
        <taxon>Bryopsida</taxon>
        <taxon>Dicranidae</taxon>
        <taxon>Pseudoditrichales</taxon>
        <taxon>Ditrichaceae</taxon>
        <taxon>Ceratodon</taxon>
    </lineage>
</organism>
<dbReference type="Proteomes" id="UP000822688">
    <property type="component" value="Chromosome 4"/>
</dbReference>